<name>A0AC61YQY8_BACIA</name>
<proteinExistence type="predicted"/>
<organism evidence="1 2">
    <name type="scientific">Bacillus safensis</name>
    <dbReference type="NCBI Taxonomy" id="561879"/>
    <lineage>
        <taxon>Bacteria</taxon>
        <taxon>Bacillati</taxon>
        <taxon>Bacillota</taxon>
        <taxon>Bacilli</taxon>
        <taxon>Bacillales</taxon>
        <taxon>Bacillaceae</taxon>
        <taxon>Bacillus</taxon>
    </lineage>
</organism>
<evidence type="ECO:0000313" key="2">
    <source>
        <dbReference type="Proteomes" id="UP001218488"/>
    </source>
</evidence>
<evidence type="ECO:0000313" key="1">
    <source>
        <dbReference type="EMBL" id="WGD97442.2"/>
    </source>
</evidence>
<protein>
    <submittedName>
        <fullName evidence="1">SMI1/KNR4 family protein</fullName>
    </submittedName>
</protein>
<accession>A0AC61YQY8</accession>
<dbReference type="EMBL" id="CP121752">
    <property type="protein sequence ID" value="WGD97442.2"/>
    <property type="molecule type" value="Genomic_DNA"/>
</dbReference>
<dbReference type="Proteomes" id="UP001218488">
    <property type="component" value="Chromosome"/>
</dbReference>
<gene>
    <name evidence="1" type="ORF">P5627_17610</name>
</gene>
<sequence length="276" mass="32528">MKSFWEKEEESPFTLEKIEEEKIREAEARLGVTLPDTYKKLILEWNGGFTVRNAFPTEQPNSWAEDHVQFDHLRGIAKGDGIMNSSQLSDELELPEGLIFISGEEDTWIAMDYRKTKEHPPIHYFDLEMGVDFKLADTFDEFIEQLYTTEDAMIEVVEIEEEASDLYVSKEELEHIFERQDLRQQNLFKMSHYPMEEIEEIEWFFDRMKPCIKQIKDQNVLYEAATTIYSILLLNPDMPRNDRINQELQEIAEFLENSGESLTTLLGEDIHTIVRE</sequence>
<reference evidence="1" key="1">
    <citation type="submission" date="2025-02" db="EMBL/GenBank/DDBJ databases">
        <title>Complete genome sequences of 52 Bacillus and Priestia strains isolated from West-African fermentations and 26 reference strains from the DSMZ collection.</title>
        <authorList>
            <person name="Wiedenbein E.S."/>
            <person name="Canoy T.S."/>
            <person name="Hui Y."/>
            <person name="Parkouda C."/>
            <person name="Dawende C."/>
            <person name="Ametefe E."/>
            <person name="Jespersen L."/>
            <person name="Nielsen D.S."/>
        </authorList>
    </citation>
    <scope>NUCLEOTIDE SEQUENCE</scope>
    <source>
        <strain evidence="1">PRO33</strain>
    </source>
</reference>